<dbReference type="Gene3D" id="1.10.10.410">
    <property type="match status" value="1"/>
</dbReference>
<proteinExistence type="inferred from homology"/>
<protein>
    <recommendedName>
        <fullName evidence="3 11">Aspartyl/glutamyl-tRNA(Asn/Gln) amidotransferase subunit B</fullName>
        <shortName evidence="11">Asp/Glu-ADT subunit B</shortName>
        <ecNumber evidence="11">6.3.5.-</ecNumber>
    </recommendedName>
</protein>
<dbReference type="InterPro" id="IPR003789">
    <property type="entry name" value="Asn/Gln_tRNA_amidoTrase-B-like"/>
</dbReference>
<dbReference type="NCBIfam" id="NF004014">
    <property type="entry name" value="PRK05477.1-4"/>
    <property type="match status" value="1"/>
</dbReference>
<evidence type="ECO:0000256" key="11">
    <source>
        <dbReference type="HAMAP-Rule" id="MF_00121"/>
    </source>
</evidence>
<dbReference type="Proteomes" id="UP000029672">
    <property type="component" value="Chromosome"/>
</dbReference>
<evidence type="ECO:0000259" key="12">
    <source>
        <dbReference type="SMART" id="SM00845"/>
    </source>
</evidence>
<dbReference type="KEGG" id="frf:LO80_05740"/>
<keyword evidence="5 11" id="KW-0547">Nucleotide-binding</keyword>
<keyword evidence="14" id="KW-1185">Reference proteome</keyword>
<dbReference type="PROSITE" id="PS01234">
    <property type="entry name" value="GATB"/>
    <property type="match status" value="1"/>
</dbReference>
<dbReference type="GO" id="GO:0050566">
    <property type="term" value="F:asparaginyl-tRNA synthase (glutamine-hydrolyzing) activity"/>
    <property type="evidence" value="ECO:0007669"/>
    <property type="project" value="RHEA"/>
</dbReference>
<dbReference type="InterPro" id="IPR006075">
    <property type="entry name" value="Asn/Gln-tRNA_Trfase_suB/E_cat"/>
</dbReference>
<dbReference type="OrthoDB" id="9804078at2"/>
<sequence length="473" mass="53546">MNWEMVIGLEVHIQLNTKSKLFSTSATKYGQHQNTQASFLDLGLPGTLPVLNKEAVRKAIIFGLAVDAKISKDSFFARKNYFYPDLPKGYQTSQSHNPIVQDGKLEIETSNNQKTIRIERAHLEEDAGKSIHGYVVGETGLDYNRAGTPLLEIVTHPDFRSAEEVVVYLKKLHQLVKHLNICDGNMQEGSFRCDVNLSTRPTGQREFGTRAELKNINSFKFIDKAIEYEFNRQITVLESGGEVVQETRLYNADANETRSMRAKEDAFDYRYFPDPDLLPIKLTDEYIDQIKKQMPLKPEEREAVYREHLIDQEVEFLLSNLEIADYYDQIAPNVGYKVAYNWVTVDLVSTLNKLDKEFSTSIVPSEFLLEIITNVQKDIISQANGKKVIASFIENPRAIDVIIEELGLKQVSDEGAIRELVQSIISANPQQAADFKAGKTKLMGFFVGQAMKASKGKANPKQVNQIVQEELNK</sequence>
<evidence type="ECO:0000256" key="6">
    <source>
        <dbReference type="ARBA" id="ARBA00022840"/>
    </source>
</evidence>
<evidence type="ECO:0000256" key="9">
    <source>
        <dbReference type="ARBA" id="ARBA00047380"/>
    </source>
</evidence>
<feature type="domain" description="Asn/Gln amidotransferase" evidence="12">
    <location>
        <begin position="325"/>
        <end position="471"/>
    </location>
</feature>
<dbReference type="FunFam" id="1.10.10.410:FF:000001">
    <property type="entry name" value="Aspartyl/glutamyl-tRNA(Asn/Gln) amidotransferase subunit B"/>
    <property type="match status" value="1"/>
</dbReference>
<dbReference type="InterPro" id="IPR014746">
    <property type="entry name" value="Gln_synth/guanido_kin_cat_dom"/>
</dbReference>
<dbReference type="EC" id="6.3.5.-" evidence="11"/>
<evidence type="ECO:0000313" key="14">
    <source>
        <dbReference type="Proteomes" id="UP000029672"/>
    </source>
</evidence>
<dbReference type="HAMAP" id="MF_00121">
    <property type="entry name" value="GatB"/>
    <property type="match status" value="1"/>
</dbReference>
<dbReference type="SUPFAM" id="SSF89095">
    <property type="entry name" value="GatB/YqeY motif"/>
    <property type="match status" value="1"/>
</dbReference>
<evidence type="ECO:0000256" key="7">
    <source>
        <dbReference type="ARBA" id="ARBA00022917"/>
    </source>
</evidence>
<accession>A0A097EPM3</accession>
<dbReference type="InterPro" id="IPR023168">
    <property type="entry name" value="GatB_Yqey_C_2"/>
</dbReference>
<organism evidence="13 14">
    <name type="scientific">Candidatus Francisella endociliophora</name>
    <dbReference type="NCBI Taxonomy" id="653937"/>
    <lineage>
        <taxon>Bacteria</taxon>
        <taxon>Pseudomonadati</taxon>
        <taxon>Pseudomonadota</taxon>
        <taxon>Gammaproteobacteria</taxon>
        <taxon>Thiotrichales</taxon>
        <taxon>Francisellaceae</taxon>
        <taxon>Francisella</taxon>
    </lineage>
</organism>
<evidence type="ECO:0000256" key="1">
    <source>
        <dbReference type="ARBA" id="ARBA00005306"/>
    </source>
</evidence>
<name>A0A097EPM3_9GAMM</name>
<dbReference type="GO" id="GO:0005524">
    <property type="term" value="F:ATP binding"/>
    <property type="evidence" value="ECO:0007669"/>
    <property type="project" value="UniProtKB-KW"/>
</dbReference>
<dbReference type="HOGENOM" id="CLU_019240_0_0_6"/>
<comment type="catalytic activity">
    <reaction evidence="9 11">
        <text>L-aspartyl-tRNA(Asn) + L-glutamine + ATP + H2O = L-asparaginyl-tRNA(Asn) + L-glutamate + ADP + phosphate + 2 H(+)</text>
        <dbReference type="Rhea" id="RHEA:14513"/>
        <dbReference type="Rhea" id="RHEA-COMP:9674"/>
        <dbReference type="Rhea" id="RHEA-COMP:9677"/>
        <dbReference type="ChEBI" id="CHEBI:15377"/>
        <dbReference type="ChEBI" id="CHEBI:15378"/>
        <dbReference type="ChEBI" id="CHEBI:29985"/>
        <dbReference type="ChEBI" id="CHEBI:30616"/>
        <dbReference type="ChEBI" id="CHEBI:43474"/>
        <dbReference type="ChEBI" id="CHEBI:58359"/>
        <dbReference type="ChEBI" id="CHEBI:78515"/>
        <dbReference type="ChEBI" id="CHEBI:78516"/>
        <dbReference type="ChEBI" id="CHEBI:456216"/>
    </reaction>
</comment>
<dbReference type="STRING" id="1547445.LO80_05740"/>
<evidence type="ECO:0000256" key="10">
    <source>
        <dbReference type="ARBA" id="ARBA00047913"/>
    </source>
</evidence>
<dbReference type="RefSeq" id="WP_040009403.1">
    <property type="nucleotide sequence ID" value="NZ_CP009574.1"/>
</dbReference>
<keyword evidence="7 11" id="KW-0648">Protein biosynthesis</keyword>
<evidence type="ECO:0000256" key="3">
    <source>
        <dbReference type="ARBA" id="ARBA00016923"/>
    </source>
</evidence>
<dbReference type="EMBL" id="CP009574">
    <property type="protein sequence ID" value="AIT09518.1"/>
    <property type="molecule type" value="Genomic_DNA"/>
</dbReference>
<dbReference type="GO" id="GO:0050567">
    <property type="term" value="F:glutaminyl-tRNA synthase (glutamine-hydrolyzing) activity"/>
    <property type="evidence" value="ECO:0007669"/>
    <property type="project" value="UniProtKB-UniRule"/>
</dbReference>
<dbReference type="InterPro" id="IPR018027">
    <property type="entry name" value="Asn/Gln_amidotransferase"/>
</dbReference>
<dbReference type="InterPro" id="IPR004413">
    <property type="entry name" value="GatB"/>
</dbReference>
<evidence type="ECO:0000313" key="13">
    <source>
        <dbReference type="EMBL" id="AIT09518.1"/>
    </source>
</evidence>
<keyword evidence="4 11" id="KW-0436">Ligase</keyword>
<dbReference type="InterPro" id="IPR017958">
    <property type="entry name" value="Gln-tRNA_amidoTrfase_suB_CS"/>
</dbReference>
<comment type="subunit">
    <text evidence="2 11">Heterotrimer of A, B and C subunits.</text>
</comment>
<dbReference type="AlphaFoldDB" id="A0A097EPM3"/>
<dbReference type="NCBIfam" id="NF004012">
    <property type="entry name" value="PRK05477.1-2"/>
    <property type="match status" value="1"/>
</dbReference>
<dbReference type="SMART" id="SM00845">
    <property type="entry name" value="GatB_Yqey"/>
    <property type="match status" value="1"/>
</dbReference>
<gene>
    <name evidence="11 13" type="primary">gatB</name>
    <name evidence="13" type="ORF">LO80_05740</name>
</gene>
<keyword evidence="6 11" id="KW-0067">ATP-binding</keyword>
<evidence type="ECO:0000256" key="5">
    <source>
        <dbReference type="ARBA" id="ARBA00022741"/>
    </source>
</evidence>
<dbReference type="PANTHER" id="PTHR11659:SF0">
    <property type="entry name" value="GLUTAMYL-TRNA(GLN) AMIDOTRANSFERASE SUBUNIT B, MITOCHONDRIAL"/>
    <property type="match status" value="1"/>
</dbReference>
<reference evidence="13 14" key="1">
    <citation type="submission" date="2014-10" db="EMBL/GenBank/DDBJ databases">
        <title>Whole genome sequence of Francisella endociliophora strain FSC1006, isolated from a laboratory culture of the marine ciliate Euplotes raikovi.</title>
        <authorList>
            <person name="Granberg M."/>
            <person name="Backman S."/>
            <person name="Lundmark E."/>
            <person name="Nilsson E."/>
            <person name="Karlsson E."/>
            <person name="Thelaus J."/>
            <person name="Ohrman C."/>
            <person name="Larkeryd A."/>
            <person name="Stenberg P."/>
        </authorList>
    </citation>
    <scope>NUCLEOTIDE SEQUENCE [LARGE SCALE GENOMIC DNA]</scope>
    <source>
        <strain evidence="13 14">FSC1006</strain>
    </source>
</reference>
<evidence type="ECO:0000256" key="2">
    <source>
        <dbReference type="ARBA" id="ARBA00011123"/>
    </source>
</evidence>
<dbReference type="eggNOG" id="COG0064">
    <property type="taxonomic scope" value="Bacteria"/>
</dbReference>
<dbReference type="NCBIfam" id="TIGR00133">
    <property type="entry name" value="gatB"/>
    <property type="match status" value="1"/>
</dbReference>
<dbReference type="Pfam" id="PF02637">
    <property type="entry name" value="GatB_Yqey"/>
    <property type="match status" value="1"/>
</dbReference>
<evidence type="ECO:0000256" key="4">
    <source>
        <dbReference type="ARBA" id="ARBA00022598"/>
    </source>
</evidence>
<dbReference type="PANTHER" id="PTHR11659">
    <property type="entry name" value="GLUTAMYL-TRNA GLN AMIDOTRANSFERASE SUBUNIT B MITOCHONDRIAL AND PROKARYOTIC PET112-RELATED"/>
    <property type="match status" value="1"/>
</dbReference>
<evidence type="ECO:0000256" key="8">
    <source>
        <dbReference type="ARBA" id="ARBA00024799"/>
    </source>
</evidence>
<comment type="function">
    <text evidence="8 11">Allows the formation of correctly charged Asn-tRNA(Asn) or Gln-tRNA(Gln) through the transamidation of misacylated Asp-tRNA(Asn) or Glu-tRNA(Gln) in organisms which lack either or both of asparaginyl-tRNA or glutaminyl-tRNA synthetases. The reaction takes place in the presence of glutamine and ATP through an activated phospho-Asp-tRNA(Asn) or phospho-Glu-tRNA(Gln).</text>
</comment>
<comment type="similarity">
    <text evidence="1 11">Belongs to the GatB/GatE family. GatB subfamily.</text>
</comment>
<dbReference type="InterPro" id="IPR017959">
    <property type="entry name" value="Asn/Gln-tRNA_amidoTrfase_suB/E"/>
</dbReference>
<dbReference type="GO" id="GO:0006412">
    <property type="term" value="P:translation"/>
    <property type="evidence" value="ECO:0007669"/>
    <property type="project" value="UniProtKB-UniRule"/>
</dbReference>
<dbReference type="Pfam" id="PF02934">
    <property type="entry name" value="GatB_N"/>
    <property type="match status" value="1"/>
</dbReference>
<comment type="catalytic activity">
    <reaction evidence="10 11">
        <text>L-glutamyl-tRNA(Gln) + L-glutamine + ATP + H2O = L-glutaminyl-tRNA(Gln) + L-glutamate + ADP + phosphate + H(+)</text>
        <dbReference type="Rhea" id="RHEA:17521"/>
        <dbReference type="Rhea" id="RHEA-COMP:9681"/>
        <dbReference type="Rhea" id="RHEA-COMP:9684"/>
        <dbReference type="ChEBI" id="CHEBI:15377"/>
        <dbReference type="ChEBI" id="CHEBI:15378"/>
        <dbReference type="ChEBI" id="CHEBI:29985"/>
        <dbReference type="ChEBI" id="CHEBI:30616"/>
        <dbReference type="ChEBI" id="CHEBI:43474"/>
        <dbReference type="ChEBI" id="CHEBI:58359"/>
        <dbReference type="ChEBI" id="CHEBI:78520"/>
        <dbReference type="ChEBI" id="CHEBI:78521"/>
        <dbReference type="ChEBI" id="CHEBI:456216"/>
    </reaction>
</comment>
<dbReference type="SUPFAM" id="SSF55931">
    <property type="entry name" value="Glutamine synthetase/guanido kinase"/>
    <property type="match status" value="1"/>
</dbReference>
<dbReference type="GO" id="GO:0070681">
    <property type="term" value="P:glutaminyl-tRNAGln biosynthesis via transamidation"/>
    <property type="evidence" value="ECO:0007669"/>
    <property type="project" value="TreeGrafter"/>
</dbReference>